<dbReference type="InterPro" id="IPR001036">
    <property type="entry name" value="Acrflvin-R"/>
</dbReference>
<comment type="caution">
    <text evidence="2">The sequence shown here is derived from an EMBL/GenBank/DDBJ whole genome shotgun (WGS) entry which is preliminary data.</text>
</comment>
<feature type="transmembrane region" description="Helical" evidence="1">
    <location>
        <begin position="331"/>
        <end position="353"/>
    </location>
</feature>
<dbReference type="Proteomes" id="UP000636891">
    <property type="component" value="Unassembled WGS sequence"/>
</dbReference>
<sequence>MDVGKWAFDNKKLVYFLIVVLLVGGLYSAYDMSKLEDPEIKVKMAMVVATRPGASAHEMEMEVTEPLEKNIRTIGEVNNVCSWSYNDLTILQVEMKTTVPENEIEQCWDMLRRKVSDAGAGLPEGTSVKVQDDFGLVYGMFYALTGDGTDERKLSDYARLIQRELTNIEDVGRVTIYGEREECINIEMLPERMATLGVSPAEVLTTLQGQNGIYYTGYYDNGPKRVRVTVNDKFRKVEQIRNMIIQGHEDDQLRLGDIAKVGNDYVTPVRNSMAYNGEPSLGIAVAAASGTDIVKVGKQVERRLEELKAEHFPAGVEYHRVFYQPERVTDALATFFINLIESVVIVVAILMLVMGFKSGVIIGTSLIVTVIGSFLLLGMMDGSMQRVSLAAFILAMGMLVDNAIVIIDGILIDLKRGKPRMEAMTSIGKRTAMPLLGATLIAILAFLPVFLSPDTAGVYVRDLFIVLAVSLLLSWILALVHVPLMANGWLKADAPGKKEESLYNGRVYGWLRAALNFGLRHRVSSVLIAVALVLLSAYGYRFMRHGFFPDMVYDQLYMEYKLPEGTNSTQVASDLEEIRVYLKSRPEIRNVTTAIGGTPARYNLVRSIATPSLSYGELIIDFESPDALVENMDEIQRELLKRYPDAYVKLKQYNIMYKKYPIEALFTGPDPAVLHALADSARMIMEQTPEVCLVTTDWEPSMPLLTIDYDQSSARRSGLSRQDISTSVLTAAGGIPVGNFYDGIHKNTIYLKCTGEDGEKMDNLENVPLFSMMPNISSVLDEEALLKIKSGTADRSDLIESVMQTTPLKQIGKGISMEWEDPIVPRYNGQRAQTVMCSPSPGIETEKARATIAERIEQIKLPEGYQLQWKGEKDASTQTMHYLFKNVPLGIVLMIAILIMLFKDYRKPAIILCCVPLLAIGIVGAMLLSGQSFTFCAIVGALGLVGMMMKNCIVLMDEIGEQISAGIAPAEALVSSSESRLRPVMMASLTTILGMIPLLSDAMFGSMAATIMGGLLFSTLATLFFVPILYAMFFKIKIK</sequence>
<gene>
    <name evidence="2" type="ORF">H8S08_10690</name>
</gene>
<feature type="transmembrane region" description="Helical" evidence="1">
    <location>
        <begin position="360"/>
        <end position="377"/>
    </location>
</feature>
<accession>A0ABR7CPF7</accession>
<feature type="transmembrane region" description="Helical" evidence="1">
    <location>
        <begin position="984"/>
        <end position="1005"/>
    </location>
</feature>
<feature type="transmembrane region" description="Helical" evidence="1">
    <location>
        <begin position="463"/>
        <end position="482"/>
    </location>
</feature>
<dbReference type="RefSeq" id="WP_118656606.1">
    <property type="nucleotide sequence ID" value="NZ_JACOOK010000006.1"/>
</dbReference>
<keyword evidence="1" id="KW-0472">Membrane</keyword>
<dbReference type="SUPFAM" id="SSF82693">
    <property type="entry name" value="Multidrug efflux transporter AcrB pore domain, PN1, PN2, PC1 and PC2 subdomains"/>
    <property type="match status" value="2"/>
</dbReference>
<dbReference type="EMBL" id="JACOOK010000006">
    <property type="protein sequence ID" value="MBC5617479.1"/>
    <property type="molecule type" value="Genomic_DNA"/>
</dbReference>
<feature type="transmembrane region" description="Helical" evidence="1">
    <location>
        <begin position="882"/>
        <end position="902"/>
    </location>
</feature>
<dbReference type="Gene3D" id="3.30.2090.10">
    <property type="entry name" value="Multidrug efflux transporter AcrB TolC docking domain, DN and DC subdomains"/>
    <property type="match status" value="2"/>
</dbReference>
<reference evidence="2 3" key="1">
    <citation type="submission" date="2020-08" db="EMBL/GenBank/DDBJ databases">
        <title>Genome public.</title>
        <authorList>
            <person name="Liu C."/>
            <person name="Sun Q."/>
        </authorList>
    </citation>
    <scope>NUCLEOTIDE SEQUENCE [LARGE SCALE GENOMIC DNA]</scope>
    <source>
        <strain evidence="2 3">New-7</strain>
    </source>
</reference>
<name>A0ABR7CPF7_9BACT</name>
<proteinExistence type="predicted"/>
<dbReference type="Gene3D" id="1.20.1640.10">
    <property type="entry name" value="Multidrug efflux transporter AcrB transmembrane domain"/>
    <property type="match status" value="2"/>
</dbReference>
<feature type="transmembrane region" description="Helical" evidence="1">
    <location>
        <begin position="932"/>
        <end position="949"/>
    </location>
</feature>
<dbReference type="SUPFAM" id="SSF82866">
    <property type="entry name" value="Multidrug efflux transporter AcrB transmembrane domain"/>
    <property type="match status" value="2"/>
</dbReference>
<dbReference type="Gene3D" id="3.30.70.1320">
    <property type="entry name" value="Multidrug efflux transporter AcrB pore domain like"/>
    <property type="match status" value="1"/>
</dbReference>
<evidence type="ECO:0000256" key="1">
    <source>
        <dbReference type="SAM" id="Phobius"/>
    </source>
</evidence>
<feature type="transmembrane region" description="Helical" evidence="1">
    <location>
        <begin position="1011"/>
        <end position="1033"/>
    </location>
</feature>
<dbReference type="PANTHER" id="PTHR32063:SF18">
    <property type="entry name" value="CATION EFFLUX SYSTEM PROTEIN"/>
    <property type="match status" value="1"/>
</dbReference>
<keyword evidence="1" id="KW-0812">Transmembrane</keyword>
<keyword evidence="1" id="KW-1133">Transmembrane helix</keyword>
<evidence type="ECO:0000313" key="2">
    <source>
        <dbReference type="EMBL" id="MBC5617479.1"/>
    </source>
</evidence>
<keyword evidence="3" id="KW-1185">Reference proteome</keyword>
<dbReference type="PANTHER" id="PTHR32063">
    <property type="match status" value="1"/>
</dbReference>
<feature type="transmembrane region" description="Helical" evidence="1">
    <location>
        <begin position="432"/>
        <end position="451"/>
    </location>
</feature>
<dbReference type="InterPro" id="IPR027463">
    <property type="entry name" value="AcrB_DN_DC_subdom"/>
</dbReference>
<dbReference type="PRINTS" id="PR00702">
    <property type="entry name" value="ACRIFLAVINRP"/>
</dbReference>
<feature type="transmembrane region" description="Helical" evidence="1">
    <location>
        <begin position="523"/>
        <end position="543"/>
    </location>
</feature>
<protein>
    <submittedName>
        <fullName evidence="2">Efflux RND transporter permease subunit</fullName>
    </submittedName>
</protein>
<dbReference type="Gene3D" id="3.30.70.1440">
    <property type="entry name" value="Multidrug efflux transporter AcrB pore domain"/>
    <property type="match status" value="1"/>
</dbReference>
<organism evidence="2 3">
    <name type="scientific">Alistipes hominis</name>
    <dbReference type="NCBI Taxonomy" id="2763015"/>
    <lineage>
        <taxon>Bacteria</taxon>
        <taxon>Pseudomonadati</taxon>
        <taxon>Bacteroidota</taxon>
        <taxon>Bacteroidia</taxon>
        <taxon>Bacteroidales</taxon>
        <taxon>Rikenellaceae</taxon>
        <taxon>Alistipes</taxon>
    </lineage>
</organism>
<evidence type="ECO:0000313" key="3">
    <source>
        <dbReference type="Proteomes" id="UP000636891"/>
    </source>
</evidence>
<dbReference type="SUPFAM" id="SSF82714">
    <property type="entry name" value="Multidrug efflux transporter AcrB TolC docking domain, DN and DC subdomains"/>
    <property type="match status" value="2"/>
</dbReference>
<feature type="transmembrane region" description="Helical" evidence="1">
    <location>
        <begin position="389"/>
        <end position="411"/>
    </location>
</feature>
<feature type="transmembrane region" description="Helical" evidence="1">
    <location>
        <begin position="909"/>
        <end position="926"/>
    </location>
</feature>
<dbReference type="Pfam" id="PF00873">
    <property type="entry name" value="ACR_tran"/>
    <property type="match status" value="1"/>
</dbReference>
<dbReference type="Gene3D" id="3.30.70.1430">
    <property type="entry name" value="Multidrug efflux transporter AcrB pore domain"/>
    <property type="match status" value="2"/>
</dbReference>
<feature type="transmembrane region" description="Helical" evidence="1">
    <location>
        <begin position="12"/>
        <end position="30"/>
    </location>
</feature>